<dbReference type="PANTHER" id="PTHR46156:SF1">
    <property type="entry name" value="ZINC FINGER CCCH DOMAIN-CONTAINING PROTEIN 3"/>
    <property type="match status" value="1"/>
</dbReference>
<feature type="domain" description="C3H1-type" evidence="6">
    <location>
        <begin position="373"/>
        <end position="400"/>
    </location>
</feature>
<dbReference type="STRING" id="568069.A0A1J1I5Z1"/>
<proteinExistence type="predicted"/>
<dbReference type="InterPro" id="IPR000571">
    <property type="entry name" value="Znf_CCCH"/>
</dbReference>
<evidence type="ECO:0000256" key="1">
    <source>
        <dbReference type="ARBA" id="ARBA00022723"/>
    </source>
</evidence>
<evidence type="ECO:0000313" key="7">
    <source>
        <dbReference type="EMBL" id="CRK95743.1"/>
    </source>
</evidence>
<dbReference type="AlphaFoldDB" id="A0A1J1I5Z1"/>
<dbReference type="GO" id="GO:0005634">
    <property type="term" value="C:nucleus"/>
    <property type="evidence" value="ECO:0007669"/>
    <property type="project" value="TreeGrafter"/>
</dbReference>
<dbReference type="SUPFAM" id="SSF90229">
    <property type="entry name" value="CCCH zinc finger"/>
    <property type="match status" value="1"/>
</dbReference>
<feature type="domain" description="C3H1-type" evidence="6">
    <location>
        <begin position="401"/>
        <end position="428"/>
    </location>
</feature>
<feature type="zinc finger region" description="C3H1-type" evidence="4">
    <location>
        <begin position="401"/>
        <end position="428"/>
    </location>
</feature>
<organism evidence="7 8">
    <name type="scientific">Clunio marinus</name>
    <dbReference type="NCBI Taxonomy" id="568069"/>
    <lineage>
        <taxon>Eukaryota</taxon>
        <taxon>Metazoa</taxon>
        <taxon>Ecdysozoa</taxon>
        <taxon>Arthropoda</taxon>
        <taxon>Hexapoda</taxon>
        <taxon>Insecta</taxon>
        <taxon>Pterygota</taxon>
        <taxon>Neoptera</taxon>
        <taxon>Endopterygota</taxon>
        <taxon>Diptera</taxon>
        <taxon>Nematocera</taxon>
        <taxon>Chironomoidea</taxon>
        <taxon>Chironomidae</taxon>
        <taxon>Clunio</taxon>
    </lineage>
</organism>
<feature type="compositionally biased region" description="Polar residues" evidence="5">
    <location>
        <begin position="77"/>
        <end position="94"/>
    </location>
</feature>
<dbReference type="PANTHER" id="PTHR46156">
    <property type="entry name" value="CCCH ZINGC FINGER"/>
    <property type="match status" value="1"/>
</dbReference>
<evidence type="ECO:0000256" key="3">
    <source>
        <dbReference type="ARBA" id="ARBA00022833"/>
    </source>
</evidence>
<keyword evidence="2 4" id="KW-0863">Zinc-finger</keyword>
<feature type="region of interest" description="Disordered" evidence="5">
    <location>
        <begin position="459"/>
        <end position="490"/>
    </location>
</feature>
<protein>
    <submittedName>
        <fullName evidence="7">CLUMA_CG009200, isoform A</fullName>
    </submittedName>
</protein>
<keyword evidence="1 4" id="KW-0479">Metal-binding</keyword>
<evidence type="ECO:0000313" key="8">
    <source>
        <dbReference type="Proteomes" id="UP000183832"/>
    </source>
</evidence>
<dbReference type="SMART" id="SM00356">
    <property type="entry name" value="ZnF_C3H1"/>
    <property type="match status" value="3"/>
</dbReference>
<dbReference type="InterPro" id="IPR036855">
    <property type="entry name" value="Znf_CCCH_sf"/>
</dbReference>
<evidence type="ECO:0000256" key="2">
    <source>
        <dbReference type="ARBA" id="ARBA00022771"/>
    </source>
</evidence>
<dbReference type="PROSITE" id="PS50103">
    <property type="entry name" value="ZF_C3H1"/>
    <property type="match status" value="2"/>
</dbReference>
<evidence type="ECO:0000256" key="4">
    <source>
        <dbReference type="PROSITE-ProRule" id="PRU00723"/>
    </source>
</evidence>
<accession>A0A1J1I5Z1</accession>
<dbReference type="GO" id="GO:0008270">
    <property type="term" value="F:zinc ion binding"/>
    <property type="evidence" value="ECO:0007669"/>
    <property type="project" value="UniProtKB-KW"/>
</dbReference>
<dbReference type="OrthoDB" id="3247158at2759"/>
<name>A0A1J1I5Z1_9DIPT</name>
<feature type="zinc finger region" description="C3H1-type" evidence="4">
    <location>
        <begin position="373"/>
        <end position="400"/>
    </location>
</feature>
<keyword evidence="8" id="KW-1185">Reference proteome</keyword>
<sequence length="490" mass="56418">MAQKPASIFINPKFKNAHINPNFLSRSKIHFNPKFLTNTLVDNSLFISESIPKESALQPKINNGIIKQTRRSLIRDPNTSRSNVLSTSEPNNSNFKASFKNQNLIKINRNKLVKATQLMQHQHKENEVIKKKTQLIQKTKSLLKQNEHKSSIYKLDRRKDLTPKIKKIVSTYSLRQVDAISPKKAFAHEKVLRISKLLSKTDGYKNTVMIDINGVHYKSTSKTLTKTLVPFADEKRNSNEKMLIIRGEKFILDTSGRKLKRSSEGNDFKMSRIDIGGLTYKASESGAYERDNSHQIRNHLSFARMKSISFLARNRLQKSNIICPIYRRLGKCLSYANGRCQKVHDQRYVIVCPKYLTGSCQDDKCMLSHNANLHKMPVCKFFLQGLCQKQRNCLYLHKKLTEDTKLCNEFLKGYCPKADKCTLLHDFMETHKKKILVNNGNSKKKLISEKGAERNFSKHSRYQIDESQESTSRNVPKREKLGSLPAFIPL</sequence>
<dbReference type="EMBL" id="CVRI01000042">
    <property type="protein sequence ID" value="CRK95743.1"/>
    <property type="molecule type" value="Genomic_DNA"/>
</dbReference>
<reference evidence="7 8" key="1">
    <citation type="submission" date="2015-04" db="EMBL/GenBank/DDBJ databases">
        <authorList>
            <person name="Syromyatnikov M.Y."/>
            <person name="Popov V.N."/>
        </authorList>
    </citation>
    <scope>NUCLEOTIDE SEQUENCE [LARGE SCALE GENOMIC DNA]</scope>
</reference>
<evidence type="ECO:0000259" key="6">
    <source>
        <dbReference type="PROSITE" id="PS50103"/>
    </source>
</evidence>
<evidence type="ECO:0000256" key="5">
    <source>
        <dbReference type="SAM" id="MobiDB-lite"/>
    </source>
</evidence>
<feature type="region of interest" description="Disordered" evidence="5">
    <location>
        <begin position="75"/>
        <end position="94"/>
    </location>
</feature>
<dbReference type="Proteomes" id="UP000183832">
    <property type="component" value="Unassembled WGS sequence"/>
</dbReference>
<dbReference type="Gene3D" id="4.10.1000.10">
    <property type="entry name" value="Zinc finger, CCCH-type"/>
    <property type="match status" value="1"/>
</dbReference>
<gene>
    <name evidence="7" type="ORF">CLUMA_CG009200</name>
</gene>
<keyword evidence="3 4" id="KW-0862">Zinc</keyword>